<keyword evidence="2 3" id="KW-0067">ATP-binding</keyword>
<dbReference type="RefSeq" id="XP_007767893.1">
    <property type="nucleotide sequence ID" value="XM_007769703.1"/>
</dbReference>
<dbReference type="GO" id="GO:0010506">
    <property type="term" value="P:regulation of autophagy"/>
    <property type="evidence" value="ECO:0007669"/>
    <property type="project" value="InterPro"/>
</dbReference>
<evidence type="ECO:0000256" key="1">
    <source>
        <dbReference type="ARBA" id="ARBA00022741"/>
    </source>
</evidence>
<dbReference type="InterPro" id="IPR045269">
    <property type="entry name" value="Atg1-like"/>
</dbReference>
<feature type="domain" description="Protein kinase" evidence="6">
    <location>
        <begin position="21"/>
        <end position="290"/>
    </location>
</feature>
<dbReference type="InterPro" id="IPR000719">
    <property type="entry name" value="Prot_kinase_dom"/>
</dbReference>
<feature type="region of interest" description="Disordered" evidence="5">
    <location>
        <begin position="437"/>
        <end position="459"/>
    </location>
</feature>
<proteinExistence type="inferred from homology"/>
<reference evidence="8" key="1">
    <citation type="journal article" date="2012" name="Science">
        <title>The Paleozoic origin of enzymatic lignin decomposition reconstructed from 31 fungal genomes.</title>
        <authorList>
            <person name="Floudas D."/>
            <person name="Binder M."/>
            <person name="Riley R."/>
            <person name="Barry K."/>
            <person name="Blanchette R.A."/>
            <person name="Henrissat B."/>
            <person name="Martinez A.T."/>
            <person name="Otillar R."/>
            <person name="Spatafora J.W."/>
            <person name="Yadav J.S."/>
            <person name="Aerts A."/>
            <person name="Benoit I."/>
            <person name="Boyd A."/>
            <person name="Carlson A."/>
            <person name="Copeland A."/>
            <person name="Coutinho P.M."/>
            <person name="de Vries R.P."/>
            <person name="Ferreira P."/>
            <person name="Findley K."/>
            <person name="Foster B."/>
            <person name="Gaskell J."/>
            <person name="Glotzer D."/>
            <person name="Gorecki P."/>
            <person name="Heitman J."/>
            <person name="Hesse C."/>
            <person name="Hori C."/>
            <person name="Igarashi K."/>
            <person name="Jurgens J.A."/>
            <person name="Kallen N."/>
            <person name="Kersten P."/>
            <person name="Kohler A."/>
            <person name="Kuees U."/>
            <person name="Kumar T.K.A."/>
            <person name="Kuo A."/>
            <person name="LaButti K."/>
            <person name="Larrondo L.F."/>
            <person name="Lindquist E."/>
            <person name="Ling A."/>
            <person name="Lombard V."/>
            <person name="Lucas S."/>
            <person name="Lundell T."/>
            <person name="Martin R."/>
            <person name="McLaughlin D.J."/>
            <person name="Morgenstern I."/>
            <person name="Morin E."/>
            <person name="Murat C."/>
            <person name="Nagy L.G."/>
            <person name="Nolan M."/>
            <person name="Ohm R.A."/>
            <person name="Patyshakuliyeva A."/>
            <person name="Rokas A."/>
            <person name="Ruiz-Duenas F.J."/>
            <person name="Sabat G."/>
            <person name="Salamov A."/>
            <person name="Samejima M."/>
            <person name="Schmutz J."/>
            <person name="Slot J.C."/>
            <person name="St John F."/>
            <person name="Stenlid J."/>
            <person name="Sun H."/>
            <person name="Sun S."/>
            <person name="Syed K."/>
            <person name="Tsang A."/>
            <person name="Wiebenga A."/>
            <person name="Young D."/>
            <person name="Pisabarro A."/>
            <person name="Eastwood D.C."/>
            <person name="Martin F."/>
            <person name="Cullen D."/>
            <person name="Grigoriev I.V."/>
            <person name="Hibbett D.S."/>
        </authorList>
    </citation>
    <scope>NUCLEOTIDE SEQUENCE [LARGE SCALE GENOMIC DNA]</scope>
    <source>
        <strain evidence="8">RWD-64-598 SS2</strain>
    </source>
</reference>
<dbReference type="PROSITE" id="PS00108">
    <property type="entry name" value="PROTEIN_KINASE_ST"/>
    <property type="match status" value="1"/>
</dbReference>
<dbReference type="GeneID" id="19199706"/>
<dbReference type="EMBL" id="JH711577">
    <property type="protein sequence ID" value="EIW82104.1"/>
    <property type="molecule type" value="Genomic_DNA"/>
</dbReference>
<dbReference type="GO" id="GO:0005524">
    <property type="term" value="F:ATP binding"/>
    <property type="evidence" value="ECO:0007669"/>
    <property type="project" value="UniProtKB-UniRule"/>
</dbReference>
<protein>
    <submittedName>
        <fullName evidence="7">Kinase-like protein</fullName>
    </submittedName>
</protein>
<keyword evidence="7" id="KW-0418">Kinase</keyword>
<dbReference type="OMA" id="NMISGRH"/>
<dbReference type="InterPro" id="IPR011009">
    <property type="entry name" value="Kinase-like_dom_sf"/>
</dbReference>
<dbReference type="PANTHER" id="PTHR24348:SF68">
    <property type="entry name" value="SERINE_THREONINE-PROTEIN KINASE ATG1C"/>
    <property type="match status" value="1"/>
</dbReference>
<dbReference type="SUPFAM" id="SSF56112">
    <property type="entry name" value="Protein kinase-like (PK-like)"/>
    <property type="match status" value="1"/>
</dbReference>
<feature type="binding site" evidence="3">
    <location>
        <position position="54"/>
    </location>
    <ligand>
        <name>ATP</name>
        <dbReference type="ChEBI" id="CHEBI:30616"/>
    </ligand>
</feature>
<comment type="similarity">
    <text evidence="4">Belongs to the protein kinase superfamily.</text>
</comment>
<dbReference type="Proteomes" id="UP000053558">
    <property type="component" value="Unassembled WGS sequence"/>
</dbReference>
<dbReference type="PROSITE" id="PS00107">
    <property type="entry name" value="PROTEIN_KINASE_ATP"/>
    <property type="match status" value="1"/>
</dbReference>
<evidence type="ECO:0000256" key="5">
    <source>
        <dbReference type="SAM" id="MobiDB-lite"/>
    </source>
</evidence>
<evidence type="ECO:0000256" key="4">
    <source>
        <dbReference type="RuleBase" id="RU000304"/>
    </source>
</evidence>
<evidence type="ECO:0000313" key="8">
    <source>
        <dbReference type="Proteomes" id="UP000053558"/>
    </source>
</evidence>
<keyword evidence="7" id="KW-0808">Transferase</keyword>
<name>A0A5M3MTM7_CONPW</name>
<dbReference type="OrthoDB" id="541276at2759"/>
<evidence type="ECO:0000259" key="6">
    <source>
        <dbReference type="PROSITE" id="PS50011"/>
    </source>
</evidence>
<dbReference type="AlphaFoldDB" id="A0A5M3MTM7"/>
<dbReference type="InterPro" id="IPR017441">
    <property type="entry name" value="Protein_kinase_ATP_BS"/>
</dbReference>
<gene>
    <name evidence="7" type="ORF">CONPUDRAFT_122655</name>
</gene>
<accession>A0A5M3MTM7</accession>
<dbReference type="InterPro" id="IPR008271">
    <property type="entry name" value="Ser/Thr_kinase_AS"/>
</dbReference>
<organism evidence="7 8">
    <name type="scientific">Coniophora puteana (strain RWD-64-598)</name>
    <name type="common">Brown rot fungus</name>
    <dbReference type="NCBI Taxonomy" id="741705"/>
    <lineage>
        <taxon>Eukaryota</taxon>
        <taxon>Fungi</taxon>
        <taxon>Dikarya</taxon>
        <taxon>Basidiomycota</taxon>
        <taxon>Agaricomycotina</taxon>
        <taxon>Agaricomycetes</taxon>
        <taxon>Agaricomycetidae</taxon>
        <taxon>Boletales</taxon>
        <taxon>Coniophorineae</taxon>
        <taxon>Coniophoraceae</taxon>
        <taxon>Coniophora</taxon>
    </lineage>
</organism>
<dbReference type="KEGG" id="cput:CONPUDRAFT_122655"/>
<evidence type="ECO:0000256" key="3">
    <source>
        <dbReference type="PROSITE-ProRule" id="PRU10141"/>
    </source>
</evidence>
<keyword evidence="4" id="KW-0723">Serine/threonine-protein kinase</keyword>
<evidence type="ECO:0000256" key="2">
    <source>
        <dbReference type="ARBA" id="ARBA00022840"/>
    </source>
</evidence>
<evidence type="ECO:0000313" key="7">
    <source>
        <dbReference type="EMBL" id="EIW82104.1"/>
    </source>
</evidence>
<dbReference type="PANTHER" id="PTHR24348">
    <property type="entry name" value="SERINE/THREONINE-PROTEIN KINASE UNC-51-RELATED"/>
    <property type="match status" value="1"/>
</dbReference>
<keyword evidence="8" id="KW-1185">Reference proteome</keyword>
<dbReference type="Pfam" id="PF00069">
    <property type="entry name" value="Pkinase"/>
    <property type="match status" value="1"/>
</dbReference>
<keyword evidence="1 3" id="KW-0547">Nucleotide-binding</keyword>
<dbReference type="PROSITE" id="PS50011">
    <property type="entry name" value="PROTEIN_KINASE_DOM"/>
    <property type="match status" value="1"/>
</dbReference>
<dbReference type="GO" id="GO:0004674">
    <property type="term" value="F:protein serine/threonine kinase activity"/>
    <property type="evidence" value="ECO:0007669"/>
    <property type="project" value="UniProtKB-KW"/>
</dbReference>
<dbReference type="GO" id="GO:0005737">
    <property type="term" value="C:cytoplasm"/>
    <property type="evidence" value="ECO:0007669"/>
    <property type="project" value="TreeGrafter"/>
</dbReference>
<dbReference type="Gene3D" id="1.10.510.10">
    <property type="entry name" value="Transferase(Phosphotransferase) domain 1"/>
    <property type="match status" value="1"/>
</dbReference>
<dbReference type="SMART" id="SM00220">
    <property type="entry name" value="S_TKc"/>
    <property type="match status" value="1"/>
</dbReference>
<comment type="caution">
    <text evidence="7">The sequence shown here is derived from an EMBL/GenBank/DDBJ whole genome shotgun (WGS) entry which is preliminary data.</text>
</comment>
<sequence>MTYTSDTLPSFSGQTIDNGRYLLLDAIGSGAYGVVYRALDTKSDTLNPSYYAVKCLSKTELSTDQMLSQRREIHLLQMISGSPHTIVLHTVVEEEIYLYLIMEFSSGGDLYLAIKAKVYFHNDDLLKTAILQLLDGVDSCHNKGVYHRDLKPENVVCNEEGSDLRIIDFGLATKNRLCHDRGCGSSQYMSPECIGRGSTAHLYSALHNDIWSVGVVMLNMVTGRNPWRKAHFSDPVYSDFLADQEGALRDMLPISREFNDLLCKIFSIDPARRPTIPSLRQSIADIGTFYMSSYELADASGASRLAAGNIFPQVDLDTSTRESTLAKSYSGFHTQAAMDAFLAGWDGFDSDDSEILDLAEWGSVPPLHLSNGNSGPYSSDPFVLPDPEGGVSTGSSELSVSGSFGPITPETYADTAVGSIEDIPEMFSLAEPSITFDFAPPTSKAPPSERAVRKNVPRT</sequence>